<comment type="caution">
    <text evidence="2">The sequence shown here is derived from an EMBL/GenBank/DDBJ whole genome shotgun (WGS) entry which is preliminary data.</text>
</comment>
<reference evidence="2" key="1">
    <citation type="journal article" date="2014" name="Int. J. Syst. Evol. Microbiol.">
        <title>Complete genome sequence of Corynebacterium casei LMG S-19264T (=DSM 44701T), isolated from a smear-ripened cheese.</title>
        <authorList>
            <consortium name="US DOE Joint Genome Institute (JGI-PGF)"/>
            <person name="Walter F."/>
            <person name="Albersmeier A."/>
            <person name="Kalinowski J."/>
            <person name="Ruckert C."/>
        </authorList>
    </citation>
    <scope>NUCLEOTIDE SEQUENCE</scope>
    <source>
        <strain evidence="2">CGMCC 4.7679</strain>
    </source>
</reference>
<evidence type="ECO:0000259" key="1">
    <source>
        <dbReference type="Pfam" id="PF04909"/>
    </source>
</evidence>
<evidence type="ECO:0000313" key="2">
    <source>
        <dbReference type="EMBL" id="GHF35120.1"/>
    </source>
</evidence>
<feature type="domain" description="Amidohydrolase-related" evidence="1">
    <location>
        <begin position="30"/>
        <end position="291"/>
    </location>
</feature>
<protein>
    <submittedName>
        <fullName evidence="2">2-pyrone-4,6-dicarboxylate hydrolase</fullName>
    </submittedName>
</protein>
<evidence type="ECO:0000313" key="3">
    <source>
        <dbReference type="Proteomes" id="UP000658656"/>
    </source>
</evidence>
<accession>A0A8H9IMH8</accession>
<dbReference type="Gene3D" id="3.20.20.140">
    <property type="entry name" value="Metal-dependent hydrolases"/>
    <property type="match status" value="1"/>
</dbReference>
<reference evidence="2" key="2">
    <citation type="submission" date="2020-09" db="EMBL/GenBank/DDBJ databases">
        <authorList>
            <person name="Sun Q."/>
            <person name="Zhou Y."/>
        </authorList>
    </citation>
    <scope>NUCLEOTIDE SEQUENCE</scope>
    <source>
        <strain evidence="2">CGMCC 4.7679</strain>
    </source>
</reference>
<dbReference type="RefSeq" id="WP_145933507.1">
    <property type="nucleotide sequence ID" value="NZ_BNAV01000001.1"/>
</dbReference>
<dbReference type="AlphaFoldDB" id="A0A8H9IMH8"/>
<organism evidence="2 3">
    <name type="scientific">Amycolatopsis bartoniae</name>
    <dbReference type="NCBI Taxonomy" id="941986"/>
    <lineage>
        <taxon>Bacteria</taxon>
        <taxon>Bacillati</taxon>
        <taxon>Actinomycetota</taxon>
        <taxon>Actinomycetes</taxon>
        <taxon>Pseudonocardiales</taxon>
        <taxon>Pseudonocardiaceae</taxon>
        <taxon>Amycolatopsis</taxon>
    </lineage>
</organism>
<dbReference type="InterPro" id="IPR052358">
    <property type="entry name" value="Aro_Compnd_Degr_Hydrolases"/>
</dbReference>
<dbReference type="SUPFAM" id="SSF51556">
    <property type="entry name" value="Metallo-dependent hydrolases"/>
    <property type="match status" value="1"/>
</dbReference>
<dbReference type="PANTHER" id="PTHR35563:SF2">
    <property type="entry name" value="BARREL METAL-DEPENDENT HYDROLASE, PUTATIVE (AFU_ORTHOLOGUE AFUA_1G16240)-RELATED"/>
    <property type="match status" value="1"/>
</dbReference>
<keyword evidence="2" id="KW-0378">Hydrolase</keyword>
<dbReference type="Proteomes" id="UP000658656">
    <property type="component" value="Unassembled WGS sequence"/>
</dbReference>
<sequence>MTDFATFPVGCPPPHPAPRKPALVLPPGSCDAHCHVFGPAAMFPYAGERTFTPFDAPKEQLAALHAHLGISRAVVVQSSAHGHDHRALLDALAAAPGRLRGVALLGPDSGASEIRRLHEAGVRGFRLNFLPHLGPGPTRRQIDEHRGLVAELGWSTHVHVHDLAGADNLVRAVPGRIVLDHLGRADLSRGPDRAVTVLRRLLDTGRVWVKVSGVDRISLAGPPYADGVALAAAVVAHAPGRVLWGTDYPHVNIAGAAPDDGLLVDLLARIAPDPGDRYRLLVENPAEVFDFPPLVSSESRSVAGLVDLDPE</sequence>
<dbReference type="PANTHER" id="PTHR35563">
    <property type="entry name" value="BARREL METAL-DEPENDENT HYDROLASE, PUTATIVE (AFU_ORTHOLOGUE AFUA_1G16240)-RELATED"/>
    <property type="match status" value="1"/>
</dbReference>
<dbReference type="OrthoDB" id="5450317at2"/>
<gene>
    <name evidence="2" type="ORF">GCM10017566_04790</name>
</gene>
<dbReference type="InterPro" id="IPR006680">
    <property type="entry name" value="Amidohydro-rel"/>
</dbReference>
<dbReference type="Pfam" id="PF04909">
    <property type="entry name" value="Amidohydro_2"/>
    <property type="match status" value="1"/>
</dbReference>
<dbReference type="InterPro" id="IPR032466">
    <property type="entry name" value="Metal_Hydrolase"/>
</dbReference>
<keyword evidence="3" id="KW-1185">Reference proteome</keyword>
<dbReference type="GO" id="GO:0016787">
    <property type="term" value="F:hydrolase activity"/>
    <property type="evidence" value="ECO:0007669"/>
    <property type="project" value="UniProtKB-KW"/>
</dbReference>
<name>A0A8H9IMH8_9PSEU</name>
<dbReference type="EMBL" id="BNAV01000001">
    <property type="protein sequence ID" value="GHF35120.1"/>
    <property type="molecule type" value="Genomic_DNA"/>
</dbReference>
<proteinExistence type="predicted"/>